<dbReference type="OrthoDB" id="1720422at2759"/>
<dbReference type="Proteomes" id="UP000235786">
    <property type="component" value="Unassembled WGS sequence"/>
</dbReference>
<accession>A0A2J6RUG2</accession>
<proteinExistence type="predicted"/>
<evidence type="ECO:0000313" key="1">
    <source>
        <dbReference type="EMBL" id="PMD42103.1"/>
    </source>
</evidence>
<evidence type="ECO:0000313" key="2">
    <source>
        <dbReference type="Proteomes" id="UP000235786"/>
    </source>
</evidence>
<sequence>MLDLIPREIIPDDRDRNSLSRVSKKLHALVTPMLYESITVRSKDESNLQQTNIDKFLANFNRQRFTYVKDIRFLAPIDQKDQFRCIHNDLLDQADQDDIESRDEGLASKLNDLGNLMAQVRPLFQSLQDNQLRSFHWHLGTCIPKDIIAPGGYLPTKQPSIEELSLITSDPCDVAKEDWEYEMDLTQFTSLNEFSWCGGMSRREFGVLRNMLHTHSSSLKFLKLDLVDWWDAQYNWCDNDYDWEAWIKDHNFITEKVLGVCPEETHLVLSALKSLSLSSVGLRAIVDSGTPINLSTLELVISHASDGEYNKQADEEWFVPFLNSFRGLRDLYLEVENGRGVAAMQRYWPSIFHHHQTLRSIAIEDDKVLDLFTEMSLECIGLCLVPAIPKTQIFSNLTLAQVNNLKLLCLRDTHPLADSENPFESEEDQNNAIREFAKWAFKMFPRLLFIAFGNLPNGHPTVNTREIFRRQPFPGVESNDFPDSSKSENQVSEGFDGFQELEMEDSRFADYLERLREVLEACPTDPLYRKNF</sequence>
<reference evidence="1 2" key="1">
    <citation type="submission" date="2016-04" db="EMBL/GenBank/DDBJ databases">
        <title>A degradative enzymes factory behind the ericoid mycorrhizal symbiosis.</title>
        <authorList>
            <consortium name="DOE Joint Genome Institute"/>
            <person name="Martino E."/>
            <person name="Morin E."/>
            <person name="Grelet G."/>
            <person name="Kuo A."/>
            <person name="Kohler A."/>
            <person name="Daghino S."/>
            <person name="Barry K."/>
            <person name="Choi C."/>
            <person name="Cichocki N."/>
            <person name="Clum A."/>
            <person name="Copeland A."/>
            <person name="Hainaut M."/>
            <person name="Haridas S."/>
            <person name="Labutti K."/>
            <person name="Lindquist E."/>
            <person name="Lipzen A."/>
            <person name="Khouja H.-R."/>
            <person name="Murat C."/>
            <person name="Ohm R."/>
            <person name="Olson A."/>
            <person name="Spatafora J."/>
            <person name="Veneault-Fourrey C."/>
            <person name="Henrissat B."/>
            <person name="Grigoriev I."/>
            <person name="Martin F."/>
            <person name="Perotto S."/>
        </authorList>
    </citation>
    <scope>NUCLEOTIDE SEQUENCE [LARGE SCALE GENOMIC DNA]</scope>
    <source>
        <strain evidence="1 2">F</strain>
    </source>
</reference>
<dbReference type="AlphaFoldDB" id="A0A2J6RUG2"/>
<organism evidence="1 2">
    <name type="scientific">Hyaloscypha variabilis (strain UAMH 11265 / GT02V1 / F)</name>
    <name type="common">Meliniomyces variabilis</name>
    <dbReference type="NCBI Taxonomy" id="1149755"/>
    <lineage>
        <taxon>Eukaryota</taxon>
        <taxon>Fungi</taxon>
        <taxon>Dikarya</taxon>
        <taxon>Ascomycota</taxon>
        <taxon>Pezizomycotina</taxon>
        <taxon>Leotiomycetes</taxon>
        <taxon>Helotiales</taxon>
        <taxon>Hyaloscyphaceae</taxon>
        <taxon>Hyaloscypha</taxon>
        <taxon>Hyaloscypha variabilis</taxon>
    </lineage>
</organism>
<dbReference type="EMBL" id="KZ613943">
    <property type="protein sequence ID" value="PMD42103.1"/>
    <property type="molecule type" value="Genomic_DNA"/>
</dbReference>
<protein>
    <submittedName>
        <fullName evidence="1">Uncharacterized protein</fullName>
    </submittedName>
</protein>
<name>A0A2J6RUG2_HYAVF</name>
<gene>
    <name evidence="1" type="ORF">L207DRAFT_527057</name>
</gene>
<keyword evidence="2" id="KW-1185">Reference proteome</keyword>